<gene>
    <name evidence="3" type="ORF">VPK24_07745</name>
</gene>
<name>A0ABW7C8M4_9CYAN</name>
<dbReference type="RefSeq" id="WP_393011907.1">
    <property type="nucleotide sequence ID" value="NZ_JAZAQF010000044.1"/>
</dbReference>
<dbReference type="PANTHER" id="PTHR43798">
    <property type="entry name" value="MONOACYLGLYCEROL LIPASE"/>
    <property type="match status" value="1"/>
</dbReference>
<dbReference type="GO" id="GO:0016787">
    <property type="term" value="F:hydrolase activity"/>
    <property type="evidence" value="ECO:0007669"/>
    <property type="project" value="UniProtKB-KW"/>
</dbReference>
<evidence type="ECO:0000313" key="4">
    <source>
        <dbReference type="Proteomes" id="UP001604335"/>
    </source>
</evidence>
<comment type="caution">
    <text evidence="3">The sequence shown here is derived from an EMBL/GenBank/DDBJ whole genome shotgun (WGS) entry which is preliminary data.</text>
</comment>
<evidence type="ECO:0000313" key="3">
    <source>
        <dbReference type="EMBL" id="MFG3817526.1"/>
    </source>
</evidence>
<evidence type="ECO:0000256" key="1">
    <source>
        <dbReference type="ARBA" id="ARBA00022801"/>
    </source>
</evidence>
<dbReference type="Proteomes" id="UP001604335">
    <property type="component" value="Unassembled WGS sequence"/>
</dbReference>
<dbReference type="Pfam" id="PF00561">
    <property type="entry name" value="Abhydrolase_1"/>
    <property type="match status" value="1"/>
</dbReference>
<evidence type="ECO:0000259" key="2">
    <source>
        <dbReference type="Pfam" id="PF00561"/>
    </source>
</evidence>
<protein>
    <submittedName>
        <fullName evidence="3">Alpha/beta hydrolase</fullName>
    </submittedName>
</protein>
<reference evidence="4" key="1">
    <citation type="journal article" date="2024" name="Algal Res.">
        <title>Biochemical, toxicological and genomic investigation of a high-biomass producing Limnothrix strain isolated from Italian shallow drinking water reservoir.</title>
        <authorList>
            <person name="Simonazzi M."/>
            <person name="Shishido T.K."/>
            <person name="Delbaje E."/>
            <person name="Wahlsten M."/>
            <person name="Fewer D.P."/>
            <person name="Sivonen K."/>
            <person name="Pezzolesi L."/>
            <person name="Pistocchi R."/>
        </authorList>
    </citation>
    <scope>NUCLEOTIDE SEQUENCE [LARGE SCALE GENOMIC DNA]</scope>
    <source>
        <strain evidence="4">LRLZ20PSL1</strain>
    </source>
</reference>
<sequence length="304" mass="34982">MATITIRGVPHSYRLDPDRPTRWALVFVHGWLLSRHYWQPLIDQFQPHIPCLSYDLRGFGASQPTQPQQFATPRERYQNYAPAAYAEDLNRLLEHLGIETAWIVGHSLGGAIALWSAHKFPDRIQGVICLNSGGGIYLKEEFERFRAVGQRLVQFRPQWLRAFPGLDWVFSRDSVARPVDRQWGRQRLIDFVTAHPEAALWTLLESTTEAEVHRLPQVVAQLTQPAYFIAGNQDSVMEPRYVRHLASFHPLFDMSGENLREIPDCGHMGMVEQPIPIAQEIKTILQRHGVDRWLQNQPEALKNV</sequence>
<dbReference type="SUPFAM" id="SSF53474">
    <property type="entry name" value="alpha/beta-Hydrolases"/>
    <property type="match status" value="1"/>
</dbReference>
<accession>A0ABW7C8M4</accession>
<dbReference type="InterPro" id="IPR029058">
    <property type="entry name" value="AB_hydrolase_fold"/>
</dbReference>
<keyword evidence="1 3" id="KW-0378">Hydrolase</keyword>
<keyword evidence="4" id="KW-1185">Reference proteome</keyword>
<dbReference type="EMBL" id="JAZAQF010000044">
    <property type="protein sequence ID" value="MFG3817526.1"/>
    <property type="molecule type" value="Genomic_DNA"/>
</dbReference>
<dbReference type="PANTHER" id="PTHR43798:SF31">
    <property type="entry name" value="AB HYDROLASE SUPERFAMILY PROTEIN YCLE"/>
    <property type="match status" value="1"/>
</dbReference>
<organism evidence="3 4">
    <name type="scientific">Limnothrix redekei LRLZ20PSL1</name>
    <dbReference type="NCBI Taxonomy" id="3112953"/>
    <lineage>
        <taxon>Bacteria</taxon>
        <taxon>Bacillati</taxon>
        <taxon>Cyanobacteriota</taxon>
        <taxon>Cyanophyceae</taxon>
        <taxon>Pseudanabaenales</taxon>
        <taxon>Pseudanabaenaceae</taxon>
        <taxon>Limnothrix</taxon>
    </lineage>
</organism>
<proteinExistence type="predicted"/>
<dbReference type="Gene3D" id="3.40.50.1820">
    <property type="entry name" value="alpha/beta hydrolase"/>
    <property type="match status" value="1"/>
</dbReference>
<feature type="domain" description="AB hydrolase-1" evidence="2">
    <location>
        <begin position="24"/>
        <end position="273"/>
    </location>
</feature>
<dbReference type="InterPro" id="IPR000073">
    <property type="entry name" value="AB_hydrolase_1"/>
</dbReference>
<dbReference type="InterPro" id="IPR050266">
    <property type="entry name" value="AB_hydrolase_sf"/>
</dbReference>